<dbReference type="CDD" id="cd07253">
    <property type="entry name" value="GLOD5"/>
    <property type="match status" value="1"/>
</dbReference>
<evidence type="ECO:0000313" key="2">
    <source>
        <dbReference type="EMBL" id="SFI40216.1"/>
    </source>
</evidence>
<dbReference type="OrthoDB" id="9815599at2"/>
<feature type="domain" description="VOC" evidence="1">
    <location>
        <begin position="5"/>
        <end position="124"/>
    </location>
</feature>
<dbReference type="RefSeq" id="WP_075445721.1">
    <property type="nucleotide sequence ID" value="NZ_FOQK01000035.1"/>
</dbReference>
<dbReference type="PROSITE" id="PS51819">
    <property type="entry name" value="VOC"/>
    <property type="match status" value="1"/>
</dbReference>
<evidence type="ECO:0000313" key="3">
    <source>
        <dbReference type="Proteomes" id="UP000183639"/>
    </source>
</evidence>
<dbReference type="PANTHER" id="PTHR21366:SF14">
    <property type="entry name" value="GLYOXALASE DOMAIN-CONTAINING PROTEIN 5"/>
    <property type="match status" value="1"/>
</dbReference>
<dbReference type="AlphaFoldDB" id="A0A1I3HWU0"/>
<dbReference type="InterPro" id="IPR037523">
    <property type="entry name" value="VOC_core"/>
</dbReference>
<sequence length="128" mass="14778">MKITRLDHFVVTTEHLDECLNFYSDVLGMDIDRNNNRYALRFGKQKINIHTRKAEFLPAARYPQCGSLNICFVIDEPIEVVYQELKSKGVALETGIVERNGAMGRMKSIYLRDPDGNLIELCMYEETD</sequence>
<evidence type="ECO:0000259" key="1">
    <source>
        <dbReference type="PROSITE" id="PS51819"/>
    </source>
</evidence>
<gene>
    <name evidence="2" type="ORF">SAMN04487861_1353</name>
</gene>
<dbReference type="PANTHER" id="PTHR21366">
    <property type="entry name" value="GLYOXALASE FAMILY PROTEIN"/>
    <property type="match status" value="1"/>
</dbReference>
<dbReference type="Proteomes" id="UP000183639">
    <property type="component" value="Unassembled WGS sequence"/>
</dbReference>
<keyword evidence="2" id="KW-0560">Oxidoreductase</keyword>
<accession>A0A1I3HWU0</accession>
<dbReference type="GO" id="GO:0051213">
    <property type="term" value="F:dioxygenase activity"/>
    <property type="evidence" value="ECO:0007669"/>
    <property type="project" value="UniProtKB-KW"/>
</dbReference>
<protein>
    <submittedName>
        <fullName evidence="2">Catechol 2,3-dioxygenase</fullName>
    </submittedName>
</protein>
<proteinExistence type="predicted"/>
<keyword evidence="2" id="KW-0223">Dioxygenase</keyword>
<dbReference type="Pfam" id="PF00903">
    <property type="entry name" value="Glyoxalase"/>
    <property type="match status" value="1"/>
</dbReference>
<dbReference type="InterPro" id="IPR050383">
    <property type="entry name" value="GlyoxalaseI/FosfomycinResist"/>
</dbReference>
<organism evidence="2 3">
    <name type="scientific">Selenomonas ruminantium</name>
    <dbReference type="NCBI Taxonomy" id="971"/>
    <lineage>
        <taxon>Bacteria</taxon>
        <taxon>Bacillati</taxon>
        <taxon>Bacillota</taxon>
        <taxon>Negativicutes</taxon>
        <taxon>Selenomonadales</taxon>
        <taxon>Selenomonadaceae</taxon>
        <taxon>Selenomonas</taxon>
    </lineage>
</organism>
<name>A0A1I3HWU0_SELRU</name>
<dbReference type="EMBL" id="FOQK01000035">
    <property type="protein sequence ID" value="SFI40216.1"/>
    <property type="molecule type" value="Genomic_DNA"/>
</dbReference>
<dbReference type="Gene3D" id="3.10.180.10">
    <property type="entry name" value="2,3-Dihydroxybiphenyl 1,2-Dioxygenase, domain 1"/>
    <property type="match status" value="1"/>
</dbReference>
<dbReference type="InterPro" id="IPR029068">
    <property type="entry name" value="Glyas_Bleomycin-R_OHBP_Dase"/>
</dbReference>
<reference evidence="2 3" key="1">
    <citation type="submission" date="2016-10" db="EMBL/GenBank/DDBJ databases">
        <authorList>
            <person name="de Groot N.N."/>
        </authorList>
    </citation>
    <scope>NUCLEOTIDE SEQUENCE [LARGE SCALE GENOMIC DNA]</scope>
    <source>
        <strain evidence="2 3">Z108</strain>
    </source>
</reference>
<dbReference type="SUPFAM" id="SSF54593">
    <property type="entry name" value="Glyoxalase/Bleomycin resistance protein/Dihydroxybiphenyl dioxygenase"/>
    <property type="match status" value="1"/>
</dbReference>
<dbReference type="InterPro" id="IPR004360">
    <property type="entry name" value="Glyas_Fos-R_dOase_dom"/>
</dbReference>